<dbReference type="AlphaFoldDB" id="D1B647"/>
<evidence type="ECO:0000259" key="1">
    <source>
        <dbReference type="Pfam" id="PF14336"/>
    </source>
</evidence>
<dbReference type="Gene3D" id="3.90.1640.20">
    <property type="entry name" value="TON_0340"/>
    <property type="match status" value="1"/>
</dbReference>
<dbReference type="PANTHER" id="PTHR32022">
    <property type="entry name" value="D-GLUTAMATE CYCLASE, MITOCHONDRIAL"/>
    <property type="match status" value="1"/>
</dbReference>
<organism evidence="2 3">
    <name type="scientific">Thermanaerovibrio acidaminovorans (strain ATCC 49978 / DSM 6589 / Su883)</name>
    <name type="common">Selenomonas acidaminovorans</name>
    <dbReference type="NCBI Taxonomy" id="525903"/>
    <lineage>
        <taxon>Bacteria</taxon>
        <taxon>Thermotogati</taxon>
        <taxon>Synergistota</taxon>
        <taxon>Synergistia</taxon>
        <taxon>Synergistales</taxon>
        <taxon>Synergistaceae</taxon>
        <taxon>Thermanaerovibrio</taxon>
    </lineage>
</organism>
<proteinExistence type="predicted"/>
<dbReference type="PATRIC" id="fig|525903.6.peg.1258"/>
<feature type="domain" description="D-glutamate cyclase-like C-terminal" evidence="1">
    <location>
        <begin position="10"/>
        <end position="268"/>
    </location>
</feature>
<dbReference type="PANTHER" id="PTHR32022:SF10">
    <property type="entry name" value="D-GLUTAMATE CYCLASE, MITOCHONDRIAL"/>
    <property type="match status" value="1"/>
</dbReference>
<dbReference type="Pfam" id="PF14336">
    <property type="entry name" value="GLUCM-like_C"/>
    <property type="match status" value="1"/>
</dbReference>
<dbReference type="EMBL" id="CP001818">
    <property type="protein sequence ID" value="ACZ19488.1"/>
    <property type="molecule type" value="Genomic_DNA"/>
</dbReference>
<protein>
    <submittedName>
        <fullName evidence="2">Aspartate/glutamate/hydantoin racemase</fullName>
    </submittedName>
</protein>
<dbReference type="KEGG" id="tai:Taci_1257"/>
<name>D1B647_THEAS</name>
<dbReference type="InterPro" id="IPR025504">
    <property type="entry name" value="GLUCM_C"/>
</dbReference>
<dbReference type="EnsemblBacteria" id="ACZ19488">
    <property type="protein sequence ID" value="ACZ19488"/>
    <property type="gene ID" value="Taci_1257"/>
</dbReference>
<evidence type="ECO:0000313" key="2">
    <source>
        <dbReference type="EMBL" id="ACZ19488.1"/>
    </source>
</evidence>
<accession>D1B647</accession>
<dbReference type="eggNOG" id="ENOG502Z7HZ">
    <property type="taxonomic scope" value="Bacteria"/>
</dbReference>
<dbReference type="OrthoDB" id="1668885at2"/>
<keyword evidence="3" id="KW-1185">Reference proteome</keyword>
<evidence type="ECO:0000313" key="3">
    <source>
        <dbReference type="Proteomes" id="UP000002030"/>
    </source>
</evidence>
<dbReference type="HOGENOM" id="CLU_062537_1_0_0"/>
<gene>
    <name evidence="2" type="ordered locus">Taci_1257</name>
</gene>
<dbReference type="Proteomes" id="UP000002030">
    <property type="component" value="Chromosome"/>
</dbReference>
<dbReference type="STRING" id="525903.Taci_1257"/>
<reference evidence="2 3" key="1">
    <citation type="journal article" date="2009" name="Stand. Genomic Sci.">
        <title>Complete genome sequence of Thermanaerovibrio acidaminovorans type strain (Su883).</title>
        <authorList>
            <person name="Chovatia M."/>
            <person name="Sikorski J."/>
            <person name="Schroder M."/>
            <person name="Lapidus A."/>
            <person name="Nolan M."/>
            <person name="Tice H."/>
            <person name="Glavina Del Rio T."/>
            <person name="Copeland A."/>
            <person name="Cheng J.F."/>
            <person name="Lucas S."/>
            <person name="Chen F."/>
            <person name="Bruce D."/>
            <person name="Goodwin L."/>
            <person name="Pitluck S."/>
            <person name="Ivanova N."/>
            <person name="Mavromatis K."/>
            <person name="Ovchinnikova G."/>
            <person name="Pati A."/>
            <person name="Chen A."/>
            <person name="Palaniappan K."/>
            <person name="Land M."/>
            <person name="Hauser L."/>
            <person name="Chang Y.J."/>
            <person name="Jeffries C.D."/>
            <person name="Chain P."/>
            <person name="Saunders E."/>
            <person name="Detter J.C."/>
            <person name="Brettin T."/>
            <person name="Rohde M."/>
            <person name="Goker M."/>
            <person name="Spring S."/>
            <person name="Bristow J."/>
            <person name="Markowitz V."/>
            <person name="Hugenholtz P."/>
            <person name="Kyrpides N.C."/>
            <person name="Klenk H.P."/>
            <person name="Eisen J.A."/>
        </authorList>
    </citation>
    <scope>NUCLEOTIDE SEQUENCE [LARGE SCALE GENOMIC DNA]</scope>
    <source>
        <strain evidence="3">ATCC 49978 / DSM 6589 / Su883</strain>
    </source>
</reference>
<sequence length="280" mass="29704">MMDPMDLRKLGDLLASDRAGRMAPRFFDPSSLHGAALALREARRVVLVTGFMIPSAMAPETDGPPGAVWLARALHEAGKEVKVITDRGCLDAVSAAGAAIRVPRETFSPGLVDPLEWDALVYVERIGRSQDGTYRNMRGLDVSHWVEPLDQIALDALSAPQGPTVIAVGDGGNEAGMGNYRDALSPLVGDFARCLSVVESHLPLAVDVSNWGAYALAGLAFGPRWVPSPEAELDMLDAMLDLGAVDGARLRRTRSVDGFDPPVLGEVLIGLSRALDGSLG</sequence>